<protein>
    <submittedName>
        <fullName evidence="2">Uncharacterized protein</fullName>
    </submittedName>
</protein>
<sequence length="274" mass="30363">MSRGHHLFSLRGGSKGWVWENRALISGLEWDSRLGPVIVSPVKLGIVGHYPECKLNKKCTSIVCSRRLANPSFTSHNNNTISTTRVPHNRDFNPTVDETGSVLTADGDPIKLPDNLESLPKAEHFPTQRHRWNTNEGGRVAAGPYRLFSTCDKPPSGFNQANEQIPTSKFDNPRQDLRIPQICDNIGIVCLAVSKESVSTTSENVLPTPFGTELAALFKLFINIHYSKCNQLNKIKGTNDVMEEANGTPRLFNLRGGFKGRVQDDRELASGLGW</sequence>
<evidence type="ECO:0000256" key="1">
    <source>
        <dbReference type="SAM" id="MobiDB-lite"/>
    </source>
</evidence>
<organism evidence="2 3">
    <name type="scientific">Ranatra chinensis</name>
    <dbReference type="NCBI Taxonomy" id="642074"/>
    <lineage>
        <taxon>Eukaryota</taxon>
        <taxon>Metazoa</taxon>
        <taxon>Ecdysozoa</taxon>
        <taxon>Arthropoda</taxon>
        <taxon>Hexapoda</taxon>
        <taxon>Insecta</taxon>
        <taxon>Pterygota</taxon>
        <taxon>Neoptera</taxon>
        <taxon>Paraneoptera</taxon>
        <taxon>Hemiptera</taxon>
        <taxon>Heteroptera</taxon>
        <taxon>Panheteroptera</taxon>
        <taxon>Nepomorpha</taxon>
        <taxon>Nepidae</taxon>
        <taxon>Ranatrinae</taxon>
        <taxon>Ranatra</taxon>
    </lineage>
</organism>
<name>A0ABD0YNQ3_9HEMI</name>
<reference evidence="2 3" key="1">
    <citation type="submission" date="2024-07" db="EMBL/GenBank/DDBJ databases">
        <title>Chromosome-level genome assembly of the water stick insect Ranatra chinensis (Heteroptera: Nepidae).</title>
        <authorList>
            <person name="Liu X."/>
        </authorList>
    </citation>
    <scope>NUCLEOTIDE SEQUENCE [LARGE SCALE GENOMIC DNA]</scope>
    <source>
        <strain evidence="2">Cailab_2021Rc</strain>
        <tissue evidence="2">Muscle</tissue>
    </source>
</reference>
<dbReference type="AlphaFoldDB" id="A0ABD0YNQ3"/>
<dbReference type="Proteomes" id="UP001558652">
    <property type="component" value="Unassembled WGS sequence"/>
</dbReference>
<feature type="region of interest" description="Disordered" evidence="1">
    <location>
        <begin position="75"/>
        <end position="95"/>
    </location>
</feature>
<keyword evidence="3" id="KW-1185">Reference proteome</keyword>
<evidence type="ECO:0000313" key="3">
    <source>
        <dbReference type="Proteomes" id="UP001558652"/>
    </source>
</evidence>
<feature type="compositionally biased region" description="Polar residues" evidence="1">
    <location>
        <begin position="75"/>
        <end position="86"/>
    </location>
</feature>
<accession>A0ABD0YNQ3</accession>
<dbReference type="EMBL" id="JBFDAA010000004">
    <property type="protein sequence ID" value="KAL1137615.1"/>
    <property type="molecule type" value="Genomic_DNA"/>
</dbReference>
<evidence type="ECO:0000313" key="2">
    <source>
        <dbReference type="EMBL" id="KAL1137615.1"/>
    </source>
</evidence>
<comment type="caution">
    <text evidence="2">The sequence shown here is derived from an EMBL/GenBank/DDBJ whole genome shotgun (WGS) entry which is preliminary data.</text>
</comment>
<gene>
    <name evidence="2" type="ORF">AAG570_009311</name>
</gene>
<proteinExistence type="predicted"/>